<dbReference type="Gene3D" id="2.40.160.20">
    <property type="match status" value="1"/>
</dbReference>
<name>A0AA41Z582_9SPHN</name>
<dbReference type="Proteomes" id="UP001165565">
    <property type="component" value="Unassembled WGS sequence"/>
</dbReference>
<evidence type="ECO:0000256" key="2">
    <source>
        <dbReference type="SAM" id="SignalP"/>
    </source>
</evidence>
<dbReference type="RefSeq" id="WP_265267807.1">
    <property type="nucleotide sequence ID" value="NZ_JANFAV010000001.1"/>
</dbReference>
<protein>
    <submittedName>
        <fullName evidence="4">Outer membrane beta-barrel protein</fullName>
    </submittedName>
</protein>
<dbReference type="Pfam" id="PF13505">
    <property type="entry name" value="OMP_b-brl"/>
    <property type="match status" value="1"/>
</dbReference>
<dbReference type="InterPro" id="IPR027385">
    <property type="entry name" value="Beta-barrel_OMP"/>
</dbReference>
<evidence type="ECO:0000259" key="3">
    <source>
        <dbReference type="Pfam" id="PF13505"/>
    </source>
</evidence>
<dbReference type="InterPro" id="IPR011250">
    <property type="entry name" value="OMP/PagP_B-barrel"/>
</dbReference>
<evidence type="ECO:0000313" key="5">
    <source>
        <dbReference type="Proteomes" id="UP001165565"/>
    </source>
</evidence>
<feature type="domain" description="Outer membrane protein beta-barrel" evidence="3">
    <location>
        <begin position="18"/>
        <end position="236"/>
    </location>
</feature>
<comment type="caution">
    <text evidence="4">The sequence shown here is derived from an EMBL/GenBank/DDBJ whole genome shotgun (WGS) entry which is preliminary data.</text>
</comment>
<feature type="chain" id="PRO_5041256489" evidence="2">
    <location>
        <begin position="30"/>
        <end position="238"/>
    </location>
</feature>
<sequence>MNRVFVGGGVRPKFLALSLIVLTGGAAQAQTQAEPRRWYIAGAVTGSAPEKPQQTIANAPVPGATLHVINDVDFGWGGQIAVGYEWNALRIEAEIGHTENHSSHYSAISPIAITLPQSGKNNVTRYMANAYLEPFRARWAISPYLGFGLGAAHGHLTTIAAPARAPSAPPSQLLDIKDTRFTWQVMGGLSVPVTSRLAFTAQYRWLDAGTFHGVDSRGERATRTIRGNNVDVGLRIAF</sequence>
<evidence type="ECO:0000313" key="4">
    <source>
        <dbReference type="EMBL" id="MCW6533770.1"/>
    </source>
</evidence>
<feature type="signal peptide" evidence="2">
    <location>
        <begin position="1"/>
        <end position="29"/>
    </location>
</feature>
<gene>
    <name evidence="4" type="ORF">NEE01_03115</name>
</gene>
<dbReference type="EMBL" id="JANFAV010000001">
    <property type="protein sequence ID" value="MCW6533770.1"/>
    <property type="molecule type" value="Genomic_DNA"/>
</dbReference>
<accession>A0AA41Z582</accession>
<evidence type="ECO:0000256" key="1">
    <source>
        <dbReference type="ARBA" id="ARBA00022729"/>
    </source>
</evidence>
<organism evidence="4 5">
    <name type="scientific">Sphingomonas lycopersici</name>
    <dbReference type="NCBI Taxonomy" id="2951807"/>
    <lineage>
        <taxon>Bacteria</taxon>
        <taxon>Pseudomonadati</taxon>
        <taxon>Pseudomonadota</taxon>
        <taxon>Alphaproteobacteria</taxon>
        <taxon>Sphingomonadales</taxon>
        <taxon>Sphingomonadaceae</taxon>
        <taxon>Sphingomonas</taxon>
    </lineage>
</organism>
<keyword evidence="1 2" id="KW-0732">Signal</keyword>
<dbReference type="AlphaFoldDB" id="A0AA41Z582"/>
<proteinExistence type="predicted"/>
<reference evidence="4" key="1">
    <citation type="submission" date="2022-06" db="EMBL/GenBank/DDBJ databases">
        <title>Sphingomonas sp. nov. isolated from rhizosphere soil of tomato.</title>
        <authorList>
            <person name="Dong H."/>
            <person name="Gao R."/>
        </authorList>
    </citation>
    <scope>NUCLEOTIDE SEQUENCE</scope>
    <source>
        <strain evidence="4">MMSM24</strain>
    </source>
</reference>
<dbReference type="SUPFAM" id="SSF56925">
    <property type="entry name" value="OMPA-like"/>
    <property type="match status" value="1"/>
</dbReference>
<keyword evidence="5" id="KW-1185">Reference proteome</keyword>